<accession>A0ACB8TC46</accession>
<keyword evidence="2" id="KW-1185">Reference proteome</keyword>
<reference evidence="1" key="2">
    <citation type="journal article" date="2022" name="New Phytol.">
        <title>Evolutionary transition to the ectomycorrhizal habit in the genomes of a hyperdiverse lineage of mushroom-forming fungi.</title>
        <authorList>
            <person name="Looney B."/>
            <person name="Miyauchi S."/>
            <person name="Morin E."/>
            <person name="Drula E."/>
            <person name="Courty P.E."/>
            <person name="Kohler A."/>
            <person name="Kuo A."/>
            <person name="LaButti K."/>
            <person name="Pangilinan J."/>
            <person name="Lipzen A."/>
            <person name="Riley R."/>
            <person name="Andreopoulos W."/>
            <person name="He G."/>
            <person name="Johnson J."/>
            <person name="Nolan M."/>
            <person name="Tritt A."/>
            <person name="Barry K.W."/>
            <person name="Grigoriev I.V."/>
            <person name="Nagy L.G."/>
            <person name="Hibbett D."/>
            <person name="Henrissat B."/>
            <person name="Matheny P.B."/>
            <person name="Labbe J."/>
            <person name="Martin F.M."/>
        </authorList>
    </citation>
    <scope>NUCLEOTIDE SEQUENCE</scope>
    <source>
        <strain evidence="1">HHB10654</strain>
    </source>
</reference>
<protein>
    <submittedName>
        <fullName evidence="1">Uncharacterized protein</fullName>
    </submittedName>
</protein>
<sequence>MATSPQSPATLPTTTDIAPVPLSFPAVLRNPGLTTRFAHLSLNGQSARRPVSAPVTPKKVSRRDENEGKRWVRRKENARFTGNPHIAAPSKRDLDPARPNALATFPIPLPPYLPRTVPLPGATLPESDAQAASAGRFGLSLRGMRKNLRKAGPRTQALVRGVEDELASWLREVRVVASPDEQTGDTFDFPGQVVAGQDGVREVQRTPGRLVWWIEDDAWARYVVHCCARYHEVVSYSKDTPTHRLTYILRPNVARPDPTTLTALATPPATDLDLSSLSYDSDLISLSDVHSSDALSDIISESDMPSDVEHALPSHLSDIASDVEADSERGSVASLYRAVVQEADAWSADGDSEVEASRPVRGAAYRARVWDRARSGSSPSRSPARRMPRRRGEAAAVLKIDGDLRAVTTTWTSLYDPRES</sequence>
<name>A0ACB8TC46_9AGAM</name>
<evidence type="ECO:0000313" key="2">
    <source>
        <dbReference type="Proteomes" id="UP000814140"/>
    </source>
</evidence>
<comment type="caution">
    <text evidence="1">The sequence shown here is derived from an EMBL/GenBank/DDBJ whole genome shotgun (WGS) entry which is preliminary data.</text>
</comment>
<dbReference type="Proteomes" id="UP000814140">
    <property type="component" value="Unassembled WGS sequence"/>
</dbReference>
<dbReference type="EMBL" id="MU277193">
    <property type="protein sequence ID" value="KAI0066059.1"/>
    <property type="molecule type" value="Genomic_DNA"/>
</dbReference>
<gene>
    <name evidence="1" type="ORF">BV25DRAFT_1988543</name>
</gene>
<reference evidence="1" key="1">
    <citation type="submission" date="2021-03" db="EMBL/GenBank/DDBJ databases">
        <authorList>
            <consortium name="DOE Joint Genome Institute"/>
            <person name="Ahrendt S."/>
            <person name="Looney B.P."/>
            <person name="Miyauchi S."/>
            <person name="Morin E."/>
            <person name="Drula E."/>
            <person name="Courty P.E."/>
            <person name="Chicoki N."/>
            <person name="Fauchery L."/>
            <person name="Kohler A."/>
            <person name="Kuo A."/>
            <person name="Labutti K."/>
            <person name="Pangilinan J."/>
            <person name="Lipzen A."/>
            <person name="Riley R."/>
            <person name="Andreopoulos W."/>
            <person name="He G."/>
            <person name="Johnson J."/>
            <person name="Barry K.W."/>
            <person name="Grigoriev I.V."/>
            <person name="Nagy L."/>
            <person name="Hibbett D."/>
            <person name="Henrissat B."/>
            <person name="Matheny P.B."/>
            <person name="Labbe J."/>
            <person name="Martin F."/>
        </authorList>
    </citation>
    <scope>NUCLEOTIDE SEQUENCE</scope>
    <source>
        <strain evidence="1">HHB10654</strain>
    </source>
</reference>
<evidence type="ECO:0000313" key="1">
    <source>
        <dbReference type="EMBL" id="KAI0066059.1"/>
    </source>
</evidence>
<proteinExistence type="predicted"/>
<organism evidence="1 2">
    <name type="scientific">Artomyces pyxidatus</name>
    <dbReference type="NCBI Taxonomy" id="48021"/>
    <lineage>
        <taxon>Eukaryota</taxon>
        <taxon>Fungi</taxon>
        <taxon>Dikarya</taxon>
        <taxon>Basidiomycota</taxon>
        <taxon>Agaricomycotina</taxon>
        <taxon>Agaricomycetes</taxon>
        <taxon>Russulales</taxon>
        <taxon>Auriscalpiaceae</taxon>
        <taxon>Artomyces</taxon>
    </lineage>
</organism>